<gene>
    <name evidence="1" type="ORF">PH7735_00817</name>
</gene>
<organism evidence="1 2">
    <name type="scientific">Shimia thalassica</name>
    <dbReference type="NCBI Taxonomy" id="1715693"/>
    <lineage>
        <taxon>Bacteria</taxon>
        <taxon>Pseudomonadati</taxon>
        <taxon>Pseudomonadota</taxon>
        <taxon>Alphaproteobacteria</taxon>
        <taxon>Rhodobacterales</taxon>
        <taxon>Roseobacteraceae</taxon>
    </lineage>
</organism>
<evidence type="ECO:0000313" key="2">
    <source>
        <dbReference type="Proteomes" id="UP000051870"/>
    </source>
</evidence>
<dbReference type="Pfam" id="PF05013">
    <property type="entry name" value="FGase"/>
    <property type="match status" value="1"/>
</dbReference>
<dbReference type="InterPro" id="IPR010247">
    <property type="entry name" value="HutG_amidohyd"/>
</dbReference>
<dbReference type="EMBL" id="CYTW01000001">
    <property type="protein sequence ID" value="CUJ87788.1"/>
    <property type="molecule type" value="Genomic_DNA"/>
</dbReference>
<dbReference type="RefSeq" id="WP_058310008.1">
    <property type="nucleotide sequence ID" value="NZ_CYTW01000001.1"/>
</dbReference>
<dbReference type="Gene3D" id="3.40.630.40">
    <property type="entry name" value="Zn-dependent exopeptidases"/>
    <property type="match status" value="1"/>
</dbReference>
<dbReference type="InterPro" id="IPR007709">
    <property type="entry name" value="N-FG_amidohydro"/>
</dbReference>
<evidence type="ECO:0000313" key="1">
    <source>
        <dbReference type="EMBL" id="CUJ87788.1"/>
    </source>
</evidence>
<dbReference type="Proteomes" id="UP000051870">
    <property type="component" value="Unassembled WGS sequence"/>
</dbReference>
<dbReference type="AlphaFoldDB" id="A0A0P1I3C1"/>
<sequence length="266" mass="28736">MTPVEIHQGDSPIVLGLPHTGTFVPDAILADLNDRGRGLDDTDWHIHTLYEGVFPGATTVRATFHRYVVDANRDPSGVSLYPGQNTTGLVPLTDFDGHDIWTAPPTEADVEASRETFHAPYHAALQAELDRVRSIHGVAILYDCHSIRSGIPFLFEGTLPDFNIGTNLGTTCAPGIKAATQAICDGAAGYSSVTNGRFKGGWTTRHYGRPAEGLHAIQMELAQSTYLSAEAPPWAYDTTKAARLRPYLTQILTQLAELAPTLKGTS</sequence>
<protein>
    <submittedName>
        <fullName evidence="1">N-formylglutamate deformylase</fullName>
    </submittedName>
</protein>
<dbReference type="GeneID" id="83879891"/>
<keyword evidence="2" id="KW-1185">Reference proteome</keyword>
<reference evidence="2" key="1">
    <citation type="submission" date="2015-09" db="EMBL/GenBank/DDBJ databases">
        <authorList>
            <person name="Rodrigo-Torres Lidia"/>
            <person name="Arahal R.David."/>
        </authorList>
    </citation>
    <scope>NUCLEOTIDE SEQUENCE [LARGE SCALE GENOMIC DNA]</scope>
    <source>
        <strain evidence="2">CECT 7735</strain>
    </source>
</reference>
<dbReference type="NCBIfam" id="TIGR02017">
    <property type="entry name" value="hutG_amidohyd"/>
    <property type="match status" value="1"/>
</dbReference>
<proteinExistence type="predicted"/>
<accession>A0A0P1I3C1</accession>
<name>A0A0P1I3C1_9RHOB</name>
<dbReference type="SUPFAM" id="SSF53187">
    <property type="entry name" value="Zn-dependent exopeptidases"/>
    <property type="match status" value="1"/>
</dbReference>
<dbReference type="STRING" id="1715693.PH7735_00817"/>